<evidence type="ECO:0000256" key="1">
    <source>
        <dbReference type="ARBA" id="ARBA00004651"/>
    </source>
</evidence>
<dbReference type="InParanoid" id="T1HDN6"/>
<dbReference type="AlphaFoldDB" id="T1HDN6"/>
<keyword evidence="8" id="KW-0675">Receptor</keyword>
<keyword evidence="3" id="KW-0716">Sensory transduction</keyword>
<keyword evidence="11" id="KW-1185">Reference proteome</keyword>
<dbReference type="EnsemblMetazoa" id="RPRC002158-RA">
    <property type="protein sequence ID" value="RPRC002158-PA"/>
    <property type="gene ID" value="RPRC002158"/>
</dbReference>
<evidence type="ECO:0000256" key="2">
    <source>
        <dbReference type="ARBA" id="ARBA00022475"/>
    </source>
</evidence>
<evidence type="ECO:0000256" key="3">
    <source>
        <dbReference type="ARBA" id="ARBA00022606"/>
    </source>
</evidence>
<dbReference type="EMBL" id="ACPB03000966">
    <property type="status" value="NOT_ANNOTATED_CDS"/>
    <property type="molecule type" value="Genomic_DNA"/>
</dbReference>
<evidence type="ECO:0000256" key="9">
    <source>
        <dbReference type="ARBA" id="ARBA00023224"/>
    </source>
</evidence>
<name>T1HDN6_RHOPR</name>
<dbReference type="Pfam" id="PF02949">
    <property type="entry name" value="7tm_6"/>
    <property type="match status" value="1"/>
</dbReference>
<dbReference type="InterPro" id="IPR004117">
    <property type="entry name" value="7tm6_olfct_rcpt"/>
</dbReference>
<keyword evidence="7" id="KW-0472">Membrane</keyword>
<organism evidence="10 11">
    <name type="scientific">Rhodnius prolixus</name>
    <name type="common">Triatomid bug</name>
    <dbReference type="NCBI Taxonomy" id="13249"/>
    <lineage>
        <taxon>Eukaryota</taxon>
        <taxon>Metazoa</taxon>
        <taxon>Ecdysozoa</taxon>
        <taxon>Arthropoda</taxon>
        <taxon>Hexapoda</taxon>
        <taxon>Insecta</taxon>
        <taxon>Pterygota</taxon>
        <taxon>Neoptera</taxon>
        <taxon>Paraneoptera</taxon>
        <taxon>Hemiptera</taxon>
        <taxon>Heteroptera</taxon>
        <taxon>Panheteroptera</taxon>
        <taxon>Cimicomorpha</taxon>
        <taxon>Reduviidae</taxon>
        <taxon>Triatominae</taxon>
        <taxon>Rhodnius</taxon>
    </lineage>
</organism>
<dbReference type="Proteomes" id="UP000015103">
    <property type="component" value="Unassembled WGS sequence"/>
</dbReference>
<dbReference type="OMA" id="INFIRRY"/>
<keyword evidence="6" id="KW-1133">Transmembrane helix</keyword>
<dbReference type="HOGENOM" id="CLU_695548_0_0_1"/>
<proteinExistence type="predicted"/>
<keyword evidence="2" id="KW-1003">Cell membrane</keyword>
<dbReference type="VEuPathDB" id="VectorBase:RPRC002158"/>
<dbReference type="GO" id="GO:0005886">
    <property type="term" value="C:plasma membrane"/>
    <property type="evidence" value="ECO:0007669"/>
    <property type="project" value="UniProtKB-SubCell"/>
</dbReference>
<dbReference type="FunCoup" id="T1HDN6">
    <property type="interactions" value="92"/>
</dbReference>
<evidence type="ECO:0000256" key="8">
    <source>
        <dbReference type="ARBA" id="ARBA00023170"/>
    </source>
</evidence>
<evidence type="ECO:0000313" key="11">
    <source>
        <dbReference type="Proteomes" id="UP000015103"/>
    </source>
</evidence>
<reference evidence="10" key="1">
    <citation type="submission" date="2015-05" db="UniProtKB">
        <authorList>
            <consortium name="EnsemblMetazoa"/>
        </authorList>
    </citation>
    <scope>IDENTIFICATION</scope>
</reference>
<dbReference type="PANTHER" id="PTHR21137:SF35">
    <property type="entry name" value="ODORANT RECEPTOR 19A-RELATED"/>
    <property type="match status" value="1"/>
</dbReference>
<keyword evidence="4" id="KW-0812">Transmembrane</keyword>
<dbReference type="GO" id="GO:0005549">
    <property type="term" value="F:odorant binding"/>
    <property type="evidence" value="ECO:0007669"/>
    <property type="project" value="InterPro"/>
</dbReference>
<evidence type="ECO:0000256" key="4">
    <source>
        <dbReference type="ARBA" id="ARBA00022692"/>
    </source>
</evidence>
<evidence type="ECO:0000256" key="5">
    <source>
        <dbReference type="ARBA" id="ARBA00022725"/>
    </source>
</evidence>
<accession>T1HDN6</accession>
<evidence type="ECO:0000256" key="7">
    <source>
        <dbReference type="ARBA" id="ARBA00023136"/>
    </source>
</evidence>
<evidence type="ECO:0000313" key="10">
    <source>
        <dbReference type="EnsemblMetazoa" id="RPRC002158-PA"/>
    </source>
</evidence>
<dbReference type="PANTHER" id="PTHR21137">
    <property type="entry name" value="ODORANT RECEPTOR"/>
    <property type="match status" value="1"/>
</dbReference>
<protein>
    <submittedName>
        <fullName evidence="10">Uncharacterized protein</fullName>
    </submittedName>
</protein>
<keyword evidence="9" id="KW-0807">Transducer</keyword>
<dbReference type="GO" id="GO:0007165">
    <property type="term" value="P:signal transduction"/>
    <property type="evidence" value="ECO:0007669"/>
    <property type="project" value="UniProtKB-KW"/>
</dbReference>
<keyword evidence="5" id="KW-0552">Olfaction</keyword>
<dbReference type="STRING" id="13249.T1HDN6"/>
<dbReference type="GO" id="GO:0004984">
    <property type="term" value="F:olfactory receptor activity"/>
    <property type="evidence" value="ECO:0007669"/>
    <property type="project" value="InterPro"/>
</dbReference>
<evidence type="ECO:0000256" key="6">
    <source>
        <dbReference type="ARBA" id="ARBA00022989"/>
    </source>
</evidence>
<sequence length="402" mass="46972">IIKRFNNHNQGDEKEIIITGYWVSKWCGFLYDQSWTSVIHITRLILFLILTILHILIAVLLYEDMSLLEKVLITNYAIVYINCLFMVLPLIYNSKKNQLLCSIIKTEFQEAKIQFSPKQLEVKKYTKRFVRNFAYNVAFYLYGSLIINFIRRYLFEGVSLKILPVNGWVPFELNSLIRYTFVFIFQIVASISGMSAHVGFLIIFVTHSVSLCEQFEILSIHIHETFKHVYFGETMECFEVNNNREKYIQFRLKYAVYQHGKLLQYFNLYQEIYSMFLFIFALGTGAMICTAVYVITDPMSSLSLVIVSFACLLIPEIAIIGIYCWFGQQVTNKYSYIQESVYNTPWYTQSVTTQKLLQNMLTACQRERIVKGGGLQQFSLLGLSELLQVSFSWFNVLNAIRQ</sequence>
<comment type="subcellular location">
    <subcellularLocation>
        <location evidence="1">Cell membrane</location>
        <topology evidence="1">Multi-pass membrane protein</topology>
    </subcellularLocation>
</comment>